<name>A0ABN6MHQ4_9ACTN</name>
<proteinExistence type="predicted"/>
<sequence>MDDGNRKHAACAKAAEESGAPRACPQPTVYKAVLWAARVAVLAVFLMNVQCAVQFIVWPDTFAPAYELSGVAGNIAVQGLGVAFLMWNATYPPVIVDPAKHRTLFAVVLTQQTIGLIGESAILVSIPAGHDLLASSIARFVAFDGAGLVAMAAAFVVLSLFSKRMQAT</sequence>
<accession>A0ABN6MHQ4</accession>
<evidence type="ECO:0000313" key="3">
    <source>
        <dbReference type="Proteomes" id="UP001320544"/>
    </source>
</evidence>
<feature type="transmembrane region" description="Helical" evidence="1">
    <location>
        <begin position="140"/>
        <end position="161"/>
    </location>
</feature>
<dbReference type="RefSeq" id="WP_244385977.1">
    <property type="nucleotide sequence ID" value="NZ_AP025564.1"/>
</dbReference>
<evidence type="ECO:0000256" key="1">
    <source>
        <dbReference type="SAM" id="Phobius"/>
    </source>
</evidence>
<feature type="transmembrane region" description="Helical" evidence="1">
    <location>
        <begin position="32"/>
        <end position="58"/>
    </location>
</feature>
<feature type="transmembrane region" description="Helical" evidence="1">
    <location>
        <begin position="70"/>
        <end position="91"/>
    </location>
</feature>
<feature type="transmembrane region" description="Helical" evidence="1">
    <location>
        <begin position="103"/>
        <end position="128"/>
    </location>
</feature>
<gene>
    <name evidence="2" type="ORF">CE91St30_21120</name>
</gene>
<organism evidence="2 3">
    <name type="scientific">Raoultibacter timonensis</name>
    <dbReference type="NCBI Taxonomy" id="1907662"/>
    <lineage>
        <taxon>Bacteria</taxon>
        <taxon>Bacillati</taxon>
        <taxon>Actinomycetota</taxon>
        <taxon>Coriobacteriia</taxon>
        <taxon>Eggerthellales</taxon>
        <taxon>Eggerthellaceae</taxon>
        <taxon>Raoultibacter</taxon>
    </lineage>
</organism>
<evidence type="ECO:0000313" key="2">
    <source>
        <dbReference type="EMBL" id="BDE96779.1"/>
    </source>
</evidence>
<keyword evidence="3" id="KW-1185">Reference proteome</keyword>
<reference evidence="2 3" key="1">
    <citation type="submission" date="2022-01" db="EMBL/GenBank/DDBJ databases">
        <title>Novel bile acid biosynthetic pathways are enriched in the microbiome of centenarians.</title>
        <authorList>
            <person name="Sato Y."/>
            <person name="Atarashi K."/>
            <person name="Plichta R.D."/>
            <person name="Arai Y."/>
            <person name="Sasajima S."/>
            <person name="Kearney M.S."/>
            <person name="Suda W."/>
            <person name="Takeshita K."/>
            <person name="Sasaki T."/>
            <person name="Okamoto S."/>
            <person name="Skelly N.A."/>
            <person name="Okamura Y."/>
            <person name="Vlamakis H."/>
            <person name="Li Y."/>
            <person name="Tanoue T."/>
            <person name="Takei H."/>
            <person name="Nittono H."/>
            <person name="Narushima S."/>
            <person name="Irie J."/>
            <person name="Itoh H."/>
            <person name="Moriya K."/>
            <person name="Sugiura Y."/>
            <person name="Suematsu M."/>
            <person name="Moritoki N."/>
            <person name="Shibata S."/>
            <person name="Littman R.D."/>
            <person name="Fischbach A.M."/>
            <person name="Uwamino Y."/>
            <person name="Inoue T."/>
            <person name="Honda A."/>
            <person name="Hattori M."/>
            <person name="Murai T."/>
            <person name="Xavier J.R."/>
            <person name="Hirose N."/>
            <person name="Honda K."/>
        </authorList>
    </citation>
    <scope>NUCLEOTIDE SEQUENCE [LARGE SCALE GENOMIC DNA]</scope>
    <source>
        <strain evidence="2 3">CE91-St30</strain>
    </source>
</reference>
<dbReference type="EMBL" id="AP025564">
    <property type="protein sequence ID" value="BDE96779.1"/>
    <property type="molecule type" value="Genomic_DNA"/>
</dbReference>
<keyword evidence="1" id="KW-0472">Membrane</keyword>
<dbReference type="Proteomes" id="UP001320544">
    <property type="component" value="Chromosome"/>
</dbReference>
<keyword evidence="1" id="KW-1133">Transmembrane helix</keyword>
<keyword evidence="1" id="KW-0812">Transmembrane</keyword>
<protein>
    <submittedName>
        <fullName evidence="2">Uncharacterized protein</fullName>
    </submittedName>
</protein>